<reference evidence="1" key="1">
    <citation type="submission" date="2020-06" db="EMBL/GenBank/DDBJ databases">
        <authorList>
            <person name="Li T."/>
            <person name="Hu X."/>
            <person name="Zhang T."/>
            <person name="Song X."/>
            <person name="Zhang H."/>
            <person name="Dai N."/>
            <person name="Sheng W."/>
            <person name="Hou X."/>
            <person name="Wei L."/>
        </authorList>
    </citation>
    <scope>NUCLEOTIDE SEQUENCE</scope>
    <source>
        <strain evidence="1">G01</strain>
        <tissue evidence="1">Leaf</tissue>
    </source>
</reference>
<dbReference type="EMBL" id="JACGWK010000004">
    <property type="protein sequence ID" value="KAL0359703.1"/>
    <property type="molecule type" value="Genomic_DNA"/>
</dbReference>
<gene>
    <name evidence="1" type="ORF">Sangu_0819700</name>
</gene>
<protein>
    <submittedName>
        <fullName evidence="1">ADP-ribosylation factor GTPase-activating protein AGD14</fullName>
    </submittedName>
</protein>
<sequence>MSSKREEERNEKIIRGLMKLPPIGDALTATACREFTHRVKSVSMAKFTFQEVDALQKGGNQFWNAFDDSAGGQPTQHVLKINGQTAVHCTSDADKSLGFGVYEASNNDGTVRTADVGEPPSSSLSSDFSMALNDFPMVAAVSQFWKMSSLQAALPSTQMPTSYVGVAEESWFPQNSVSSYVPGGVPFDPTSGTFSFSHPLVEDNSFFLLSILKHAFVLQALWDS</sequence>
<dbReference type="AlphaFoldDB" id="A0AAW2PW41"/>
<organism evidence="1">
    <name type="scientific">Sesamum angustifolium</name>
    <dbReference type="NCBI Taxonomy" id="2727405"/>
    <lineage>
        <taxon>Eukaryota</taxon>
        <taxon>Viridiplantae</taxon>
        <taxon>Streptophyta</taxon>
        <taxon>Embryophyta</taxon>
        <taxon>Tracheophyta</taxon>
        <taxon>Spermatophyta</taxon>
        <taxon>Magnoliopsida</taxon>
        <taxon>eudicotyledons</taxon>
        <taxon>Gunneridae</taxon>
        <taxon>Pentapetalae</taxon>
        <taxon>asterids</taxon>
        <taxon>lamiids</taxon>
        <taxon>Lamiales</taxon>
        <taxon>Pedaliaceae</taxon>
        <taxon>Sesamum</taxon>
    </lineage>
</organism>
<dbReference type="SUPFAM" id="SSF57863">
    <property type="entry name" value="ArfGap/RecO-like zinc finger"/>
    <property type="match status" value="1"/>
</dbReference>
<dbReference type="PANTHER" id="PTHR46085">
    <property type="entry name" value="ARFGAP/RECO-RELATED"/>
    <property type="match status" value="1"/>
</dbReference>
<dbReference type="InterPro" id="IPR044820">
    <property type="entry name" value="AGD14-like"/>
</dbReference>
<dbReference type="GO" id="GO:0005096">
    <property type="term" value="F:GTPase activator activity"/>
    <property type="evidence" value="ECO:0007669"/>
    <property type="project" value="InterPro"/>
</dbReference>
<dbReference type="PANTHER" id="PTHR46085:SF4">
    <property type="entry name" value="ADP-RIBOSYLATION FACTOR GTPASE-ACTIVATING PROTEIN AGD14-RELATED"/>
    <property type="match status" value="1"/>
</dbReference>
<accession>A0AAW2PW41</accession>
<evidence type="ECO:0000313" key="1">
    <source>
        <dbReference type="EMBL" id="KAL0359703.1"/>
    </source>
</evidence>
<comment type="caution">
    <text evidence="1">The sequence shown here is derived from an EMBL/GenBank/DDBJ whole genome shotgun (WGS) entry which is preliminary data.</text>
</comment>
<name>A0AAW2PW41_9LAMI</name>
<proteinExistence type="predicted"/>
<dbReference type="InterPro" id="IPR037278">
    <property type="entry name" value="ARFGAP/RecO"/>
</dbReference>
<reference evidence="1" key="2">
    <citation type="journal article" date="2024" name="Plant">
        <title>Genomic evolution and insights into agronomic trait innovations of Sesamum species.</title>
        <authorList>
            <person name="Miao H."/>
            <person name="Wang L."/>
            <person name="Qu L."/>
            <person name="Liu H."/>
            <person name="Sun Y."/>
            <person name="Le M."/>
            <person name="Wang Q."/>
            <person name="Wei S."/>
            <person name="Zheng Y."/>
            <person name="Lin W."/>
            <person name="Duan Y."/>
            <person name="Cao H."/>
            <person name="Xiong S."/>
            <person name="Wang X."/>
            <person name="Wei L."/>
            <person name="Li C."/>
            <person name="Ma Q."/>
            <person name="Ju M."/>
            <person name="Zhao R."/>
            <person name="Li G."/>
            <person name="Mu C."/>
            <person name="Tian Q."/>
            <person name="Mei H."/>
            <person name="Zhang T."/>
            <person name="Gao T."/>
            <person name="Zhang H."/>
        </authorList>
    </citation>
    <scope>NUCLEOTIDE SEQUENCE</scope>
    <source>
        <strain evidence="1">G01</strain>
    </source>
</reference>